<comment type="caution">
    <text evidence="1">The sequence shown here is derived from an EMBL/GenBank/DDBJ whole genome shotgun (WGS) entry which is preliminary data.</text>
</comment>
<dbReference type="AlphaFoldDB" id="A0AAD9M4Y6"/>
<keyword evidence="2" id="KW-1185">Reference proteome</keyword>
<dbReference type="EMBL" id="MU842875">
    <property type="protein sequence ID" value="KAK2028648.1"/>
    <property type="molecule type" value="Genomic_DNA"/>
</dbReference>
<gene>
    <name evidence="1" type="ORF">LX32DRAFT_652974</name>
</gene>
<proteinExistence type="predicted"/>
<dbReference type="Proteomes" id="UP001232148">
    <property type="component" value="Unassembled WGS sequence"/>
</dbReference>
<accession>A0AAD9M4Y6</accession>
<evidence type="ECO:0000313" key="2">
    <source>
        <dbReference type="Proteomes" id="UP001232148"/>
    </source>
</evidence>
<evidence type="ECO:0000313" key="1">
    <source>
        <dbReference type="EMBL" id="KAK2028648.1"/>
    </source>
</evidence>
<name>A0AAD9M4Y6_9PEZI</name>
<organism evidence="1 2">
    <name type="scientific">Colletotrichum zoysiae</name>
    <dbReference type="NCBI Taxonomy" id="1216348"/>
    <lineage>
        <taxon>Eukaryota</taxon>
        <taxon>Fungi</taxon>
        <taxon>Dikarya</taxon>
        <taxon>Ascomycota</taxon>
        <taxon>Pezizomycotina</taxon>
        <taxon>Sordariomycetes</taxon>
        <taxon>Hypocreomycetidae</taxon>
        <taxon>Glomerellales</taxon>
        <taxon>Glomerellaceae</taxon>
        <taxon>Colletotrichum</taxon>
        <taxon>Colletotrichum graminicola species complex</taxon>
    </lineage>
</organism>
<reference evidence="1" key="1">
    <citation type="submission" date="2021-06" db="EMBL/GenBank/DDBJ databases">
        <title>Comparative genomics, transcriptomics and evolutionary studies reveal genomic signatures of adaptation to plant cell wall in hemibiotrophic fungi.</title>
        <authorList>
            <consortium name="DOE Joint Genome Institute"/>
            <person name="Baroncelli R."/>
            <person name="Diaz J.F."/>
            <person name="Benocci T."/>
            <person name="Peng M."/>
            <person name="Battaglia E."/>
            <person name="Haridas S."/>
            <person name="Andreopoulos W."/>
            <person name="Labutti K."/>
            <person name="Pangilinan J."/>
            <person name="Floch G.L."/>
            <person name="Makela M.R."/>
            <person name="Henrissat B."/>
            <person name="Grigoriev I.V."/>
            <person name="Crouch J.A."/>
            <person name="De Vries R.P."/>
            <person name="Sukno S.A."/>
            <person name="Thon M.R."/>
        </authorList>
    </citation>
    <scope>NUCLEOTIDE SEQUENCE</scope>
    <source>
        <strain evidence="1">MAFF235873</strain>
    </source>
</reference>
<protein>
    <submittedName>
        <fullName evidence="1">Uncharacterized protein</fullName>
    </submittedName>
</protein>
<sequence length="121" mass="13972">MCGLTRMEHFCGHRNTNKWRCKKVLEDEGRHGDCGNVLEKKNMAKALGLPQVPWAQPEDIGLRHQQVRPHHLPQVQALHDATKTRYPKYNAMEHIKWTGMVKPLRPPPPVPVYRPSVGNWV</sequence>